<organism evidence="2 3">
    <name type="scientific">Mycobacterium canetti</name>
    <dbReference type="NCBI Taxonomy" id="78331"/>
    <lineage>
        <taxon>Bacteria</taxon>
        <taxon>Bacillati</taxon>
        <taxon>Actinomycetota</taxon>
        <taxon>Actinomycetes</taxon>
        <taxon>Mycobacteriales</taxon>
        <taxon>Mycobacteriaceae</taxon>
        <taxon>Mycobacterium</taxon>
        <taxon>Mycobacterium tuberculosis complex</taxon>
    </lineage>
</organism>
<name>A0ABV1MKF2_9MYCO</name>
<accession>A0ABV1MKF2</accession>
<evidence type="ECO:0000259" key="1">
    <source>
        <dbReference type="PROSITE" id="PS51782"/>
    </source>
</evidence>
<dbReference type="Pfam" id="PF01476">
    <property type="entry name" value="LysM"/>
    <property type="match status" value="2"/>
</dbReference>
<proteinExistence type="predicted"/>
<dbReference type="RefSeq" id="WP_349652385.1">
    <property type="nucleotide sequence ID" value="NZ_JBEEEP010000209.1"/>
</dbReference>
<dbReference type="CDD" id="cd00118">
    <property type="entry name" value="LysM"/>
    <property type="match status" value="1"/>
</dbReference>
<evidence type="ECO:0000313" key="3">
    <source>
        <dbReference type="Proteomes" id="UP001485476"/>
    </source>
</evidence>
<comment type="caution">
    <text evidence="2">The sequence shown here is derived from an EMBL/GenBank/DDBJ whole genome shotgun (WGS) entry which is preliminary data.</text>
</comment>
<dbReference type="SUPFAM" id="SSF54106">
    <property type="entry name" value="LysM domain"/>
    <property type="match status" value="1"/>
</dbReference>
<feature type="non-terminal residue" evidence="2">
    <location>
        <position position="86"/>
    </location>
</feature>
<dbReference type="EMBL" id="JBEEEP010000209">
    <property type="protein sequence ID" value="MEQ6322747.1"/>
    <property type="molecule type" value="Genomic_DNA"/>
</dbReference>
<dbReference type="Proteomes" id="UP001485476">
    <property type="component" value="Unassembled WGS sequence"/>
</dbReference>
<dbReference type="InterPro" id="IPR018392">
    <property type="entry name" value="LysM"/>
</dbReference>
<dbReference type="InterPro" id="IPR036779">
    <property type="entry name" value="LysM_dom_sf"/>
</dbReference>
<feature type="domain" description="LysM" evidence="1">
    <location>
        <begin position="25"/>
        <end position="72"/>
    </location>
</feature>
<evidence type="ECO:0000313" key="2">
    <source>
        <dbReference type="EMBL" id="MEQ6322747.1"/>
    </source>
</evidence>
<protein>
    <submittedName>
        <fullName evidence="2">LysM domain-containing protein</fullName>
    </submittedName>
</protein>
<keyword evidence="3" id="KW-1185">Reference proteome</keyword>
<feature type="non-terminal residue" evidence="2">
    <location>
        <position position="1"/>
    </location>
</feature>
<sequence length="86" mass="9097">IAAASGIADPDVVNVGQRLIMPDFTRYTVVAGDTLSALALRFYGDAELNWLIAAASGIADPDVVNVGQRLIMPDFTRYTVVAGDTL</sequence>
<dbReference type="Gene3D" id="3.10.350.10">
    <property type="entry name" value="LysM domain"/>
    <property type="match status" value="1"/>
</dbReference>
<reference evidence="2 3" key="1">
    <citation type="submission" date="2024-05" db="EMBL/GenBank/DDBJ databases">
        <title>Whole genome sequences of Mycobacterium canettii strains associated with human tuberculosis in Canada.</title>
        <authorList>
            <person name="Islam M.R."/>
            <person name="Soualhine H."/>
        </authorList>
    </citation>
    <scope>NUCLEOTIDE SEQUENCE [LARGE SCALE GENOMIC DNA]</scope>
    <source>
        <strain evidence="2 3">1901080</strain>
    </source>
</reference>
<dbReference type="PROSITE" id="PS51782">
    <property type="entry name" value="LYSM"/>
    <property type="match status" value="1"/>
</dbReference>
<dbReference type="SMART" id="SM00257">
    <property type="entry name" value="LysM"/>
    <property type="match status" value="1"/>
</dbReference>
<gene>
    <name evidence="2" type="ORF">ABDZ14_21505</name>
</gene>